<dbReference type="Gene3D" id="3.40.50.720">
    <property type="entry name" value="NAD(P)-binding Rossmann-like Domain"/>
    <property type="match status" value="1"/>
</dbReference>
<dbReference type="InterPro" id="IPR000683">
    <property type="entry name" value="Gfo/Idh/MocA-like_OxRdtase_N"/>
</dbReference>
<keyword evidence="5" id="KW-1185">Reference proteome</keyword>
<evidence type="ECO:0000313" key="5">
    <source>
        <dbReference type="Proteomes" id="UP001165962"/>
    </source>
</evidence>
<dbReference type="RefSeq" id="WP_166146348.1">
    <property type="nucleotide sequence ID" value="NZ_JAAOIW010000001.1"/>
</dbReference>
<evidence type="ECO:0000259" key="3">
    <source>
        <dbReference type="Pfam" id="PF01408"/>
    </source>
</evidence>
<comment type="caution">
    <text evidence="4">The sequence shown here is derived from an EMBL/GenBank/DDBJ whole genome shotgun (WGS) entry which is preliminary data.</text>
</comment>
<dbReference type="Gene3D" id="3.30.360.10">
    <property type="entry name" value="Dihydrodipicolinate Reductase, domain 2"/>
    <property type="match status" value="1"/>
</dbReference>
<feature type="domain" description="Gfo/Idh/MocA-like oxidoreductase N-terminal" evidence="3">
    <location>
        <begin position="8"/>
        <end position="128"/>
    </location>
</feature>
<organism evidence="4 5">
    <name type="scientific">Paenibacillus agricola</name>
    <dbReference type="NCBI Taxonomy" id="2716264"/>
    <lineage>
        <taxon>Bacteria</taxon>
        <taxon>Bacillati</taxon>
        <taxon>Bacillota</taxon>
        <taxon>Bacilli</taxon>
        <taxon>Bacillales</taxon>
        <taxon>Paenibacillaceae</taxon>
        <taxon>Paenibacillus</taxon>
    </lineage>
</organism>
<name>A0ABX0J0K5_9BACL</name>
<dbReference type="InterPro" id="IPR036291">
    <property type="entry name" value="NAD(P)-bd_dom_sf"/>
</dbReference>
<dbReference type="SUPFAM" id="SSF55347">
    <property type="entry name" value="Glyceraldehyde-3-phosphate dehydrogenase-like, C-terminal domain"/>
    <property type="match status" value="1"/>
</dbReference>
<proteinExistence type="inferred from homology"/>
<protein>
    <submittedName>
        <fullName evidence="4">Gfo/Idh/MocA family oxidoreductase</fullName>
    </submittedName>
</protein>
<keyword evidence="2" id="KW-0560">Oxidoreductase</keyword>
<dbReference type="PANTHER" id="PTHR43708:SF5">
    <property type="entry name" value="CONSERVED EXPRESSED OXIDOREDUCTASE (EUROFUNG)-RELATED"/>
    <property type="match status" value="1"/>
</dbReference>
<evidence type="ECO:0000313" key="4">
    <source>
        <dbReference type="EMBL" id="NHN28966.1"/>
    </source>
</evidence>
<dbReference type="EMBL" id="JAAOIW010000001">
    <property type="protein sequence ID" value="NHN28966.1"/>
    <property type="molecule type" value="Genomic_DNA"/>
</dbReference>
<evidence type="ECO:0000256" key="1">
    <source>
        <dbReference type="ARBA" id="ARBA00010928"/>
    </source>
</evidence>
<dbReference type="Pfam" id="PF01408">
    <property type="entry name" value="GFO_IDH_MocA"/>
    <property type="match status" value="1"/>
</dbReference>
<reference evidence="4" key="1">
    <citation type="submission" date="2020-03" db="EMBL/GenBank/DDBJ databases">
        <title>Draft sequencing of Paenibacilllus sp. S3N08.</title>
        <authorList>
            <person name="Kim D.-U."/>
        </authorList>
    </citation>
    <scope>NUCLEOTIDE SEQUENCE</scope>
    <source>
        <strain evidence="4">S3N08</strain>
    </source>
</reference>
<dbReference type="InterPro" id="IPR051317">
    <property type="entry name" value="Gfo/Idh/MocA_oxidoreduct"/>
</dbReference>
<accession>A0ABX0J0K5</accession>
<sequence length="343" mass="39348">MSNNVKKLKVGIVGCGRHMFEFMYNCLRWAQPVSVLAACDIDESRLDKFTGHYNIPKRYTDFREMFAKEPLDAIICVINPEMHYEVAKAAMLSGIDVLVEKTPCLNTAQAEELLAIQEQTGRTTMVGFNRRFTTSYVMAKQISQRPEFGGVHMFQSQFNASPYKSDDEFKLSHIIHHFDLARFMLGEIKLTHAQRISLDETIGHTQVGYTISFRSESGAIGSIQSASILDEMYPMERLELLGNKQNIVVDNIRNLVYNRPQSHRRDHYKPYDLVESGDALVWNSSLGLYPRFSYYGYEDQMVYFIDSLVNGRKPEPNFADTVKTMRLLDDLDEMLGIQPKSSF</sequence>
<dbReference type="SUPFAM" id="SSF51735">
    <property type="entry name" value="NAD(P)-binding Rossmann-fold domains"/>
    <property type="match status" value="1"/>
</dbReference>
<comment type="similarity">
    <text evidence="1">Belongs to the Gfo/Idh/MocA family.</text>
</comment>
<dbReference type="Proteomes" id="UP001165962">
    <property type="component" value="Unassembled WGS sequence"/>
</dbReference>
<evidence type="ECO:0000256" key="2">
    <source>
        <dbReference type="ARBA" id="ARBA00023002"/>
    </source>
</evidence>
<gene>
    <name evidence="4" type="ORF">G9U52_03855</name>
</gene>
<dbReference type="PANTHER" id="PTHR43708">
    <property type="entry name" value="CONSERVED EXPRESSED OXIDOREDUCTASE (EUROFUNG)"/>
    <property type="match status" value="1"/>
</dbReference>